<organism evidence="2 3">
    <name type="scientific">Aspergillus hiratsukae</name>
    <dbReference type="NCBI Taxonomy" id="1194566"/>
    <lineage>
        <taxon>Eukaryota</taxon>
        <taxon>Fungi</taxon>
        <taxon>Dikarya</taxon>
        <taxon>Ascomycota</taxon>
        <taxon>Pezizomycotina</taxon>
        <taxon>Eurotiomycetes</taxon>
        <taxon>Eurotiomycetidae</taxon>
        <taxon>Eurotiales</taxon>
        <taxon>Aspergillaceae</taxon>
        <taxon>Aspergillus</taxon>
        <taxon>Aspergillus subgen. Fumigati</taxon>
    </lineage>
</organism>
<feature type="transmembrane region" description="Helical" evidence="1">
    <location>
        <begin position="75"/>
        <end position="99"/>
    </location>
</feature>
<dbReference type="AlphaFoldDB" id="A0A8H6P4E5"/>
<keyword evidence="1" id="KW-0812">Transmembrane</keyword>
<evidence type="ECO:0000313" key="2">
    <source>
        <dbReference type="EMBL" id="KAF7117466.1"/>
    </source>
</evidence>
<name>A0A8H6P4E5_9EURO</name>
<evidence type="ECO:0000256" key="1">
    <source>
        <dbReference type="SAM" id="Phobius"/>
    </source>
</evidence>
<comment type="caution">
    <text evidence="2">The sequence shown here is derived from an EMBL/GenBank/DDBJ whole genome shotgun (WGS) entry which is preliminary data.</text>
</comment>
<dbReference type="EMBL" id="JACBAD010002089">
    <property type="protein sequence ID" value="KAF7117466.1"/>
    <property type="molecule type" value="Genomic_DNA"/>
</dbReference>
<feature type="transmembrane region" description="Helical" evidence="1">
    <location>
        <begin position="20"/>
        <end position="38"/>
    </location>
</feature>
<feature type="transmembrane region" description="Helical" evidence="1">
    <location>
        <begin position="119"/>
        <end position="139"/>
    </location>
</feature>
<feature type="transmembrane region" description="Helical" evidence="1">
    <location>
        <begin position="145"/>
        <end position="166"/>
    </location>
</feature>
<dbReference type="OrthoDB" id="5054768at2759"/>
<accession>A0A8H6P4E5</accession>
<reference evidence="2" key="1">
    <citation type="submission" date="2020-06" db="EMBL/GenBank/DDBJ databases">
        <title>Draft genome sequences of strains closely related to Aspergillus parafelis and Aspergillus hiratsukae.</title>
        <authorList>
            <person name="Dos Santos R.A.C."/>
            <person name="Rivero-Menendez O."/>
            <person name="Steenwyk J.L."/>
            <person name="Mead M.E."/>
            <person name="Goldman G.H."/>
            <person name="Alastruey-Izquierdo A."/>
            <person name="Rokas A."/>
        </authorList>
    </citation>
    <scope>NUCLEOTIDE SEQUENCE</scope>
    <source>
        <strain evidence="2">CNM-CM5793</strain>
    </source>
</reference>
<keyword evidence="3" id="KW-1185">Reference proteome</keyword>
<evidence type="ECO:0000313" key="3">
    <source>
        <dbReference type="Proteomes" id="UP000630445"/>
    </source>
</evidence>
<sequence length="504" mass="55867">MLSLLAGDRAGLRYGTKRIVVFGGAWWNCWMLIISLLVNGREDVNDCLKLASMGGMLALGNLPQLLLSVHMTPTVAMALVTISGGSFNSLAVTQGICLYIVYRSFSNDQNLLKNCQQDLLGAGLGWIGLILLNAIPKFLNNAPLYTSWNLFVFGGIAIYWGLYIIWECRFARDALFPAIVWDDILLSQTDDLAMTIKHCFVQSGLTQAIDFIWVYPMLQKQENHFCVATAGCCAQGLFPFFDCSLFAKRGLQEFEGEMLNITFSAIAGFQKMYPGAKNNNSFMLNIDGWDPAFNLTRHEGRMNYSSFQEFSLTSAGDVHDNPIWYLAVDDMLSKTSTQSYQFTGNMSTDILSNQYFKFNVTDVCDDKAIVQPRDALFEGNFLKPDNESTPEDWLNGASIPLPSISGQFDGHSAWVVVHGLFSAYSDNTKTQLVGSIEIRFNGKLDEIRSDQLLFGKENPEWNATLGFKRGSVLEDGSDSAATALRLDKSLGYALSVLAVLFVLG</sequence>
<keyword evidence="1" id="KW-0472">Membrane</keyword>
<protein>
    <submittedName>
        <fullName evidence="2">Uncharacterized protein</fullName>
    </submittedName>
</protein>
<proteinExistence type="predicted"/>
<gene>
    <name evidence="2" type="ORF">CNMCM5793_006448</name>
</gene>
<keyword evidence="1" id="KW-1133">Transmembrane helix</keyword>
<dbReference type="Proteomes" id="UP000630445">
    <property type="component" value="Unassembled WGS sequence"/>
</dbReference>